<dbReference type="Proteomes" id="UP000789920">
    <property type="component" value="Unassembled WGS sequence"/>
</dbReference>
<sequence>LNNNVSYDLDVVEPKTMQKVLFESILKVGNNEFVENENSGVEFLYKISTNSLKSEPHELAKTIAEILSSAKRPRKNENLDKQRDRGYIDHFDCNGVLKISLNIEINIATIDLRHTVLHKRPDRCNTSDDIKAEIKKNIHQMPADIFRQLEQQHPNLTQKQVHAW</sequence>
<gene>
    <name evidence="1" type="ORF">RPERSI_LOCUS9900</name>
</gene>
<evidence type="ECO:0000313" key="1">
    <source>
        <dbReference type="EMBL" id="CAG8698417.1"/>
    </source>
</evidence>
<organism evidence="1 2">
    <name type="scientific">Racocetra persica</name>
    <dbReference type="NCBI Taxonomy" id="160502"/>
    <lineage>
        <taxon>Eukaryota</taxon>
        <taxon>Fungi</taxon>
        <taxon>Fungi incertae sedis</taxon>
        <taxon>Mucoromycota</taxon>
        <taxon>Glomeromycotina</taxon>
        <taxon>Glomeromycetes</taxon>
        <taxon>Diversisporales</taxon>
        <taxon>Gigasporaceae</taxon>
        <taxon>Racocetra</taxon>
    </lineage>
</organism>
<protein>
    <submittedName>
        <fullName evidence="1">12441_t:CDS:1</fullName>
    </submittedName>
</protein>
<proteinExistence type="predicted"/>
<dbReference type="EMBL" id="CAJVQC010019093">
    <property type="protein sequence ID" value="CAG8698417.1"/>
    <property type="molecule type" value="Genomic_DNA"/>
</dbReference>
<feature type="non-terminal residue" evidence="1">
    <location>
        <position position="1"/>
    </location>
</feature>
<keyword evidence="2" id="KW-1185">Reference proteome</keyword>
<reference evidence="1" key="1">
    <citation type="submission" date="2021-06" db="EMBL/GenBank/DDBJ databases">
        <authorList>
            <person name="Kallberg Y."/>
            <person name="Tangrot J."/>
            <person name="Rosling A."/>
        </authorList>
    </citation>
    <scope>NUCLEOTIDE SEQUENCE</scope>
    <source>
        <strain evidence="1">MA461A</strain>
    </source>
</reference>
<accession>A0ACA9P9N8</accession>
<evidence type="ECO:0000313" key="2">
    <source>
        <dbReference type="Proteomes" id="UP000789920"/>
    </source>
</evidence>
<name>A0ACA9P9N8_9GLOM</name>
<comment type="caution">
    <text evidence="1">The sequence shown here is derived from an EMBL/GenBank/DDBJ whole genome shotgun (WGS) entry which is preliminary data.</text>
</comment>